<accession>A0A7M2X136</accession>
<dbReference type="Gene3D" id="3.60.60.10">
    <property type="entry name" value="Penicillin V Acylase, Chain A"/>
    <property type="match status" value="1"/>
</dbReference>
<dbReference type="InterPro" id="IPR047794">
    <property type="entry name" value="C45_proenzyme-like"/>
</dbReference>
<keyword evidence="3" id="KW-1185">Reference proteome</keyword>
<dbReference type="AlphaFoldDB" id="A0A7M2X136"/>
<feature type="domain" description="Peptidase C45 hydrolase" evidence="1">
    <location>
        <begin position="416"/>
        <end position="512"/>
    </location>
</feature>
<name>A0A7M2X136_9BACT</name>
<dbReference type="Proteomes" id="UP000593765">
    <property type="component" value="Chromosome"/>
</dbReference>
<dbReference type="Pfam" id="PF03417">
    <property type="entry name" value="AAT"/>
    <property type="match status" value="1"/>
</dbReference>
<dbReference type="PANTHER" id="PTHR35190">
    <property type="entry name" value="PROTEIN DCD1B"/>
    <property type="match status" value="1"/>
</dbReference>
<dbReference type="InterPro" id="IPR005079">
    <property type="entry name" value="Peptidase_C45_hydrolase"/>
</dbReference>
<dbReference type="EMBL" id="CP063458">
    <property type="protein sequence ID" value="QOV91395.1"/>
    <property type="molecule type" value="Genomic_DNA"/>
</dbReference>
<organism evidence="2 3">
    <name type="scientific">Humisphaera borealis</name>
    <dbReference type="NCBI Taxonomy" id="2807512"/>
    <lineage>
        <taxon>Bacteria</taxon>
        <taxon>Pseudomonadati</taxon>
        <taxon>Planctomycetota</taxon>
        <taxon>Phycisphaerae</taxon>
        <taxon>Tepidisphaerales</taxon>
        <taxon>Tepidisphaeraceae</taxon>
        <taxon>Humisphaera</taxon>
    </lineage>
</organism>
<sequence>MSLACLPLRAAARQADPDDLLEAAIFHWMDLAQPADAASAKTIAIEARLSRAAGLPSEASGATVDVRYRWPDKLRASVTAAGEEHRAGRDGQQLWVHQPAKKFGLIGKSGVPRFTADAKSIDKSVLPPFELPIGKFKMRAVLLAVESSHAGQEKIGDFDCTILKLKVMKLAAELIGVSTNAVIHVWLRNDLLPMRITVNDGNGLDLQIDTISARVSRPAPDEQWQIKPNEQDKIHTVALSHLTRFMEVGPRLMKQEIPTLPRVSGEKKIVAQSGRGRLEMHDGTRVLFLAGSPEDMGRQHGELLKPEIQDVSGKILYGIGVGSSFFKGNWFFGEVENAQSRVVKFVDPRVLREMDALADAADLHRQEARLSNFFPELFHCSGFALLGKSTADGHVYHGRVLDYLRGVGLEQNAVVTVYQPDDGRHAWVNLTYAGFVGSVTAMNEKGISIGEMGGHGYGDWDGKPMAQLVREVMENASTLDEAIAIMKAGPRTCEYYYVVADGKTKQAVGIGATPTTFEVVRPGEAHPKLSKPVEDTVLLSAGDRYDLLSARVKEKWGKFDATAAIELMSRPICMTSNIQSVLFVPDTLDFYVANADGQNVASHTRFTKYNLNELLKKKASEAEQTKAEPSKKRTTGF</sequence>
<gene>
    <name evidence="2" type="ORF">IPV69_08590</name>
</gene>
<dbReference type="InterPro" id="IPR047803">
    <property type="entry name" value="DCD1A/B-like"/>
</dbReference>
<protein>
    <recommendedName>
        <fullName evidence="1">Peptidase C45 hydrolase domain-containing protein</fullName>
    </recommendedName>
</protein>
<dbReference type="RefSeq" id="WP_206294652.1">
    <property type="nucleotide sequence ID" value="NZ_CP063458.1"/>
</dbReference>
<reference evidence="2 3" key="1">
    <citation type="submission" date="2020-10" db="EMBL/GenBank/DDBJ databases">
        <title>Wide distribution of Phycisphaera-like planctomycetes from WD2101 soil group in peatlands and genome analysis of the first cultivated representative.</title>
        <authorList>
            <person name="Dedysh S.N."/>
            <person name="Beletsky A.V."/>
            <person name="Ivanova A."/>
            <person name="Kulichevskaya I.S."/>
            <person name="Suzina N.E."/>
            <person name="Philippov D.A."/>
            <person name="Rakitin A.L."/>
            <person name="Mardanov A.V."/>
            <person name="Ravin N.V."/>
        </authorList>
    </citation>
    <scope>NUCLEOTIDE SEQUENCE [LARGE SCALE GENOMIC DNA]</scope>
    <source>
        <strain evidence="2 3">M1803</strain>
    </source>
</reference>
<evidence type="ECO:0000259" key="1">
    <source>
        <dbReference type="Pfam" id="PF03417"/>
    </source>
</evidence>
<dbReference type="KEGG" id="hbs:IPV69_08590"/>
<evidence type="ECO:0000313" key="3">
    <source>
        <dbReference type="Proteomes" id="UP000593765"/>
    </source>
</evidence>
<dbReference type="NCBIfam" id="NF040521">
    <property type="entry name" value="C45_proenzyme"/>
    <property type="match status" value="1"/>
</dbReference>
<dbReference type="PANTHER" id="PTHR35190:SF2">
    <property type="entry name" value="PROTEIN DCD1B"/>
    <property type="match status" value="1"/>
</dbReference>
<evidence type="ECO:0000313" key="2">
    <source>
        <dbReference type="EMBL" id="QOV91395.1"/>
    </source>
</evidence>
<proteinExistence type="predicted"/>